<dbReference type="HAMAP" id="MF_00135">
    <property type="entry name" value="PRAI"/>
    <property type="match status" value="1"/>
</dbReference>
<sequence length="221" mass="24210">MPIIKICGLSRREDIAAVNEYKPDYAGFVFAESRRGIEPAKAAALIRELSPEIKPVGVFVNMAIGDLLKIVKECRLAAVQLHGDEDQRYLESLRNKLPAGTVIMKAVRVKDRQALIALAGIRSDVLLLDAYHDGVMGGTGQVFDWKLLKEVKQPYLLAGGLNGENIERALETVNPYGVDVSSGVETAGSKDKDKIADFINKVRSYEKSQVRSKDRGGIKNG</sequence>
<dbReference type="OrthoDB" id="9786954at2"/>
<dbReference type="AlphaFoldDB" id="F0SZ22"/>
<dbReference type="PANTHER" id="PTHR42894">
    <property type="entry name" value="N-(5'-PHOSPHORIBOSYL)ANTHRANILATE ISOMERASE"/>
    <property type="match status" value="1"/>
</dbReference>
<feature type="domain" description="N-(5'phosphoribosyl) anthranilate isomerase (PRAI)" evidence="10">
    <location>
        <begin position="4"/>
        <end position="200"/>
    </location>
</feature>
<reference evidence="11 12" key="1">
    <citation type="journal article" date="2011" name="Stand. Genomic Sci.">
        <title>Complete genome sequence of Syntrophobotulus glycolicus type strain (FlGlyR).</title>
        <authorList>
            <person name="Han C."/>
            <person name="Mwirichia R."/>
            <person name="Chertkov O."/>
            <person name="Held B."/>
            <person name="Lapidus A."/>
            <person name="Nolan M."/>
            <person name="Lucas S."/>
            <person name="Hammon N."/>
            <person name="Deshpande S."/>
            <person name="Cheng J.F."/>
            <person name="Tapia R."/>
            <person name="Goodwin L."/>
            <person name="Pitluck S."/>
            <person name="Huntemann M."/>
            <person name="Liolios K."/>
            <person name="Ivanova N."/>
            <person name="Pagani I."/>
            <person name="Mavromatis K."/>
            <person name="Ovchinikova G."/>
            <person name="Pati A."/>
            <person name="Chen A."/>
            <person name="Palaniappan K."/>
            <person name="Land M."/>
            <person name="Hauser L."/>
            <person name="Brambilla E.M."/>
            <person name="Rohde M."/>
            <person name="Spring S."/>
            <person name="Sikorski J."/>
            <person name="Goker M."/>
            <person name="Woyke T."/>
            <person name="Bristow J."/>
            <person name="Eisen J.A."/>
            <person name="Markowitz V."/>
            <person name="Hugenholtz P."/>
            <person name="Kyrpides N.C."/>
            <person name="Klenk H.P."/>
            <person name="Detter J.C."/>
        </authorList>
    </citation>
    <scope>NUCLEOTIDE SEQUENCE [LARGE SCALE GENOMIC DNA]</scope>
    <source>
        <strain evidence="12">DSM 8271 / FlGlyR</strain>
    </source>
</reference>
<accession>F0SZ22</accession>
<dbReference type="Proteomes" id="UP000007488">
    <property type="component" value="Chromosome"/>
</dbReference>
<dbReference type="Gene3D" id="3.20.20.70">
    <property type="entry name" value="Aldolase class I"/>
    <property type="match status" value="1"/>
</dbReference>
<dbReference type="Pfam" id="PF00697">
    <property type="entry name" value="PRAI"/>
    <property type="match status" value="1"/>
</dbReference>
<evidence type="ECO:0000256" key="3">
    <source>
        <dbReference type="ARBA" id="ARBA00012572"/>
    </source>
</evidence>
<evidence type="ECO:0000256" key="4">
    <source>
        <dbReference type="ARBA" id="ARBA00022272"/>
    </source>
</evidence>
<protein>
    <recommendedName>
        <fullName evidence="4 9">N-(5'-phosphoribosyl)anthranilate isomerase</fullName>
        <shortName evidence="9">PRAI</shortName>
        <ecNumber evidence="3 9">5.3.1.24</ecNumber>
    </recommendedName>
</protein>
<dbReference type="SUPFAM" id="SSF51366">
    <property type="entry name" value="Ribulose-phoshate binding barrel"/>
    <property type="match status" value="1"/>
</dbReference>
<dbReference type="EC" id="5.3.1.24" evidence="3 9"/>
<dbReference type="InterPro" id="IPR013785">
    <property type="entry name" value="Aldolase_TIM"/>
</dbReference>
<evidence type="ECO:0000256" key="7">
    <source>
        <dbReference type="ARBA" id="ARBA00023141"/>
    </source>
</evidence>
<keyword evidence="8 9" id="KW-0413">Isomerase</keyword>
<reference evidence="12" key="2">
    <citation type="submission" date="2011-02" db="EMBL/GenBank/DDBJ databases">
        <title>The complete genome of Syntrophobotulus glycolicus DSM 8271.</title>
        <authorList>
            <person name="Lucas S."/>
            <person name="Copeland A."/>
            <person name="Lapidus A."/>
            <person name="Bruce D."/>
            <person name="Goodwin L."/>
            <person name="Pitluck S."/>
            <person name="Kyrpides N."/>
            <person name="Mavromatis K."/>
            <person name="Pagani I."/>
            <person name="Ivanova N."/>
            <person name="Mikhailova N."/>
            <person name="Chertkov O."/>
            <person name="Held B."/>
            <person name="Detter J.C."/>
            <person name="Tapia R."/>
            <person name="Han C."/>
            <person name="Land M."/>
            <person name="Hauser L."/>
            <person name="Markowitz V."/>
            <person name="Cheng J.-F."/>
            <person name="Hugenholtz P."/>
            <person name="Woyke T."/>
            <person name="Wu D."/>
            <person name="Spring S."/>
            <person name="Schroeder M."/>
            <person name="Brambilla E."/>
            <person name="Klenk H.-P."/>
            <person name="Eisen J.A."/>
        </authorList>
    </citation>
    <scope>NUCLEOTIDE SEQUENCE [LARGE SCALE GENOMIC DNA]</scope>
    <source>
        <strain evidence="12">DSM 8271 / FlGlyR</strain>
    </source>
</reference>
<evidence type="ECO:0000313" key="12">
    <source>
        <dbReference type="Proteomes" id="UP000007488"/>
    </source>
</evidence>
<dbReference type="RefSeq" id="WP_013625960.1">
    <property type="nucleotide sequence ID" value="NC_015172.1"/>
</dbReference>
<evidence type="ECO:0000259" key="10">
    <source>
        <dbReference type="Pfam" id="PF00697"/>
    </source>
</evidence>
<keyword evidence="12" id="KW-1185">Reference proteome</keyword>
<evidence type="ECO:0000313" key="11">
    <source>
        <dbReference type="EMBL" id="ADY57140.1"/>
    </source>
</evidence>
<keyword evidence="5 9" id="KW-0028">Amino-acid biosynthesis</keyword>
<dbReference type="STRING" id="645991.Sgly_2871"/>
<comment type="pathway">
    <text evidence="2 9">Amino-acid biosynthesis; L-tryptophan biosynthesis; L-tryptophan from chorismate: step 3/5.</text>
</comment>
<evidence type="ECO:0000256" key="1">
    <source>
        <dbReference type="ARBA" id="ARBA00001164"/>
    </source>
</evidence>
<dbReference type="CDD" id="cd00405">
    <property type="entry name" value="PRAI"/>
    <property type="match status" value="1"/>
</dbReference>
<dbReference type="GO" id="GO:0004640">
    <property type="term" value="F:phosphoribosylanthranilate isomerase activity"/>
    <property type="evidence" value="ECO:0007669"/>
    <property type="project" value="UniProtKB-UniRule"/>
</dbReference>
<evidence type="ECO:0000256" key="8">
    <source>
        <dbReference type="ARBA" id="ARBA00023235"/>
    </source>
</evidence>
<evidence type="ECO:0000256" key="9">
    <source>
        <dbReference type="HAMAP-Rule" id="MF_00135"/>
    </source>
</evidence>
<dbReference type="InterPro" id="IPR011060">
    <property type="entry name" value="RibuloseP-bd_barrel"/>
</dbReference>
<keyword evidence="7 9" id="KW-0057">Aromatic amino acid biosynthesis</keyword>
<dbReference type="GO" id="GO:0000162">
    <property type="term" value="P:L-tryptophan biosynthetic process"/>
    <property type="evidence" value="ECO:0007669"/>
    <property type="project" value="UniProtKB-UniRule"/>
</dbReference>
<keyword evidence="6 9" id="KW-0822">Tryptophan biosynthesis</keyword>
<evidence type="ECO:0000256" key="2">
    <source>
        <dbReference type="ARBA" id="ARBA00004664"/>
    </source>
</evidence>
<dbReference type="HOGENOM" id="CLU_076364_1_0_9"/>
<evidence type="ECO:0000256" key="6">
    <source>
        <dbReference type="ARBA" id="ARBA00022822"/>
    </source>
</evidence>
<dbReference type="eggNOG" id="COG0135">
    <property type="taxonomic scope" value="Bacteria"/>
</dbReference>
<dbReference type="EMBL" id="CP002547">
    <property type="protein sequence ID" value="ADY57140.1"/>
    <property type="molecule type" value="Genomic_DNA"/>
</dbReference>
<dbReference type="PANTHER" id="PTHR42894:SF1">
    <property type="entry name" value="N-(5'-PHOSPHORIBOSYL)ANTHRANILATE ISOMERASE"/>
    <property type="match status" value="1"/>
</dbReference>
<gene>
    <name evidence="9" type="primary">trpF</name>
    <name evidence="11" type="ordered locus">Sgly_2871</name>
</gene>
<comment type="catalytic activity">
    <reaction evidence="1 9">
        <text>N-(5-phospho-beta-D-ribosyl)anthranilate = 1-(2-carboxyphenylamino)-1-deoxy-D-ribulose 5-phosphate</text>
        <dbReference type="Rhea" id="RHEA:21540"/>
        <dbReference type="ChEBI" id="CHEBI:18277"/>
        <dbReference type="ChEBI" id="CHEBI:58613"/>
        <dbReference type="EC" id="5.3.1.24"/>
    </reaction>
</comment>
<evidence type="ECO:0000256" key="5">
    <source>
        <dbReference type="ARBA" id="ARBA00022605"/>
    </source>
</evidence>
<dbReference type="KEGG" id="sgy:Sgly_2871"/>
<comment type="similarity">
    <text evidence="9">Belongs to the TrpF family.</text>
</comment>
<dbReference type="UniPathway" id="UPA00035">
    <property type="reaction ID" value="UER00042"/>
</dbReference>
<organism evidence="11 12">
    <name type="scientific">Syntrophobotulus glycolicus (strain DSM 8271 / FlGlyR)</name>
    <dbReference type="NCBI Taxonomy" id="645991"/>
    <lineage>
        <taxon>Bacteria</taxon>
        <taxon>Bacillati</taxon>
        <taxon>Bacillota</taxon>
        <taxon>Clostridia</taxon>
        <taxon>Eubacteriales</taxon>
        <taxon>Desulfitobacteriaceae</taxon>
        <taxon>Syntrophobotulus</taxon>
    </lineage>
</organism>
<dbReference type="InterPro" id="IPR044643">
    <property type="entry name" value="TrpF_fam"/>
</dbReference>
<dbReference type="InterPro" id="IPR001240">
    <property type="entry name" value="PRAI_dom"/>
</dbReference>
<name>F0SZ22_SYNGF</name>
<proteinExistence type="inferred from homology"/>